<name>A0A1M5IH47_FLAJO</name>
<protein>
    <submittedName>
        <fullName evidence="1">Uncharacterized protein</fullName>
    </submittedName>
</protein>
<accession>A0A1M5IH47</accession>
<evidence type="ECO:0000313" key="2">
    <source>
        <dbReference type="Proteomes" id="UP000184112"/>
    </source>
</evidence>
<dbReference type="EMBL" id="FQWH01000002">
    <property type="protein sequence ID" value="SHG27399.1"/>
    <property type="molecule type" value="Genomic_DNA"/>
</dbReference>
<evidence type="ECO:0000313" key="1">
    <source>
        <dbReference type="EMBL" id="SHG27399.1"/>
    </source>
</evidence>
<sequence length="97" mass="11291">MKGDYNISKQLLPIIRSMTLALDGLACSGSGELLNDVLRIKGRIRYGKWYKTISAITGLIMIYEKDTWFRRFLDKVLGKNHCTEAISEEDKFYYKYN</sequence>
<dbReference type="AlphaFoldDB" id="A0A1M5IH47"/>
<organism evidence="1 2">
    <name type="scientific">Flavobacterium johnsoniae</name>
    <name type="common">Cytophaga johnsonae</name>
    <dbReference type="NCBI Taxonomy" id="986"/>
    <lineage>
        <taxon>Bacteria</taxon>
        <taxon>Pseudomonadati</taxon>
        <taxon>Bacteroidota</taxon>
        <taxon>Flavobacteriia</taxon>
        <taxon>Flavobacteriales</taxon>
        <taxon>Flavobacteriaceae</taxon>
        <taxon>Flavobacterium</taxon>
    </lineage>
</organism>
<gene>
    <name evidence="1" type="ORF">SAMN05444388_10291</name>
</gene>
<proteinExistence type="predicted"/>
<dbReference type="Proteomes" id="UP000184112">
    <property type="component" value="Unassembled WGS sequence"/>
</dbReference>
<reference evidence="1 2" key="1">
    <citation type="submission" date="2016-11" db="EMBL/GenBank/DDBJ databases">
        <authorList>
            <person name="Jaros S."/>
            <person name="Januszkiewicz K."/>
            <person name="Wedrychowicz H."/>
        </authorList>
    </citation>
    <scope>NUCLEOTIDE SEQUENCE [LARGE SCALE GENOMIC DNA]</scope>
    <source>
        <strain evidence="1 2">DSM 6792</strain>
    </source>
</reference>